<evidence type="ECO:0000256" key="7">
    <source>
        <dbReference type="SAM" id="MobiDB-lite"/>
    </source>
</evidence>
<sequence length="262" mass="29471">MDSSNSLRKRMPAPGLPNGWMREESVRQNGLSRGKSDVYYISPIGKKIRSKPELIRYLGSSVDLTFFDYRSGKILSDKSKALKRPRSALEKNGKVDLDTSIPNRQTATIFKQPVTKKTNHKANKVKSDPARSTGRPPQQLFREKRLSAIKPVDIAEKVIETIDLPSTIQAVGASTTSEEIIHRIASQLHEPGSTPITGQPSTALNKDPCIWLDTKQPICKSFIVTEDDIKRQESRVRAARERLERALKQDTDIQRQELMLLA</sequence>
<evidence type="ECO:0000256" key="2">
    <source>
        <dbReference type="ARBA" id="ARBA00023015"/>
    </source>
</evidence>
<proteinExistence type="evidence at transcript level"/>
<dbReference type="PROSITE" id="PS50982">
    <property type="entry name" value="MBD"/>
    <property type="match status" value="1"/>
</dbReference>
<comment type="subcellular location">
    <subcellularLocation>
        <location evidence="1">Nucleus</location>
    </subcellularLocation>
</comment>
<protein>
    <submittedName>
        <fullName evidence="9">Methyl-CpG-binding domain protein 2-like</fullName>
    </submittedName>
</protein>
<evidence type="ECO:0000256" key="4">
    <source>
        <dbReference type="ARBA" id="ARBA00023163"/>
    </source>
</evidence>
<feature type="region of interest" description="Disordered" evidence="7">
    <location>
        <begin position="1"/>
        <end position="21"/>
    </location>
</feature>
<dbReference type="GO" id="GO:0008327">
    <property type="term" value="F:methyl-CpG binding"/>
    <property type="evidence" value="ECO:0007669"/>
    <property type="project" value="TreeGrafter"/>
</dbReference>
<keyword evidence="5" id="KW-0539">Nucleus</keyword>
<keyword evidence="4" id="KW-0804">Transcription</keyword>
<dbReference type="GO" id="GO:0005654">
    <property type="term" value="C:nucleoplasm"/>
    <property type="evidence" value="ECO:0007669"/>
    <property type="project" value="UniProtKB-ARBA"/>
</dbReference>
<dbReference type="SMART" id="SM00391">
    <property type="entry name" value="MBD"/>
    <property type="match status" value="1"/>
</dbReference>
<evidence type="ECO:0000256" key="6">
    <source>
        <dbReference type="SAM" id="Coils"/>
    </source>
</evidence>
<accession>A0A6F9DJL8</accession>
<dbReference type="PANTHER" id="PTHR12396:SF0">
    <property type="entry name" value="METHYL-CPG BINDING DOMAIN PROTEIN-LIKE, ISOFORM C"/>
    <property type="match status" value="1"/>
</dbReference>
<feature type="region of interest" description="Disordered" evidence="7">
    <location>
        <begin position="114"/>
        <end position="137"/>
    </location>
</feature>
<dbReference type="InterPro" id="IPR025884">
    <property type="entry name" value="MeCpG-bd_2/3_C_dom"/>
</dbReference>
<evidence type="ECO:0000256" key="3">
    <source>
        <dbReference type="ARBA" id="ARBA00023125"/>
    </source>
</evidence>
<feature type="domain" description="MBD" evidence="8">
    <location>
        <begin position="6"/>
        <end position="74"/>
    </location>
</feature>
<feature type="coiled-coil region" evidence="6">
    <location>
        <begin position="229"/>
        <end position="256"/>
    </location>
</feature>
<dbReference type="InterPro" id="IPR032343">
    <property type="entry name" value="MBD2/MBD3_p55-bd"/>
</dbReference>
<keyword evidence="2" id="KW-0805">Transcription regulation</keyword>
<dbReference type="InterPro" id="IPR016177">
    <property type="entry name" value="DNA-bd_dom_sf"/>
</dbReference>
<dbReference type="PANTHER" id="PTHR12396">
    <property type="entry name" value="METHYL-CPG BINDING PROTEIN, MBD"/>
    <property type="match status" value="1"/>
</dbReference>
<name>A0A6F9DJL8_9ASCI</name>
<evidence type="ECO:0000256" key="5">
    <source>
        <dbReference type="ARBA" id="ARBA00023242"/>
    </source>
</evidence>
<evidence type="ECO:0000259" key="8">
    <source>
        <dbReference type="PROSITE" id="PS50982"/>
    </source>
</evidence>
<evidence type="ECO:0000313" key="9">
    <source>
        <dbReference type="EMBL" id="CAB3263664.1"/>
    </source>
</evidence>
<dbReference type="Pfam" id="PF16564">
    <property type="entry name" value="MBDa"/>
    <property type="match status" value="1"/>
</dbReference>
<organism evidence="9">
    <name type="scientific">Phallusia mammillata</name>
    <dbReference type="NCBI Taxonomy" id="59560"/>
    <lineage>
        <taxon>Eukaryota</taxon>
        <taxon>Metazoa</taxon>
        <taxon>Chordata</taxon>
        <taxon>Tunicata</taxon>
        <taxon>Ascidiacea</taxon>
        <taxon>Phlebobranchia</taxon>
        <taxon>Ascidiidae</taxon>
        <taxon>Phallusia</taxon>
    </lineage>
</organism>
<keyword evidence="6" id="KW-0175">Coiled coil</keyword>
<dbReference type="SUPFAM" id="SSF54171">
    <property type="entry name" value="DNA-binding domain"/>
    <property type="match status" value="1"/>
</dbReference>
<dbReference type="GO" id="GO:0006346">
    <property type="term" value="P:DNA methylation-dependent constitutive heterochromatin formation"/>
    <property type="evidence" value="ECO:0007669"/>
    <property type="project" value="TreeGrafter"/>
</dbReference>
<reference evidence="9" key="1">
    <citation type="submission" date="2020-04" db="EMBL/GenBank/DDBJ databases">
        <authorList>
            <person name="Neveu A P."/>
        </authorList>
    </citation>
    <scope>NUCLEOTIDE SEQUENCE</scope>
    <source>
        <tissue evidence="9">Whole embryo</tissue>
    </source>
</reference>
<dbReference type="Pfam" id="PF14048">
    <property type="entry name" value="MBD_C"/>
    <property type="match status" value="1"/>
</dbReference>
<dbReference type="EMBL" id="LR787802">
    <property type="protein sequence ID" value="CAB3263664.1"/>
    <property type="molecule type" value="mRNA"/>
</dbReference>
<dbReference type="AlphaFoldDB" id="A0A6F9DJL8"/>
<evidence type="ECO:0000256" key="1">
    <source>
        <dbReference type="ARBA" id="ARBA00004123"/>
    </source>
</evidence>
<dbReference type="Pfam" id="PF01429">
    <property type="entry name" value="MBD"/>
    <property type="match status" value="1"/>
</dbReference>
<dbReference type="GO" id="GO:0000122">
    <property type="term" value="P:negative regulation of transcription by RNA polymerase II"/>
    <property type="evidence" value="ECO:0007669"/>
    <property type="project" value="TreeGrafter"/>
</dbReference>
<dbReference type="CDD" id="cd01396">
    <property type="entry name" value="MeCP2_MBD"/>
    <property type="match status" value="1"/>
</dbReference>
<keyword evidence="3" id="KW-0238">DNA-binding</keyword>
<dbReference type="Gene3D" id="3.30.890.10">
    <property type="entry name" value="Methyl-cpg-binding Protein 2, Chain A"/>
    <property type="match status" value="1"/>
</dbReference>
<gene>
    <name evidence="9" type="primary">Mbd2-001</name>
</gene>
<dbReference type="InterPro" id="IPR001739">
    <property type="entry name" value="Methyl_CpG_DNA-bd"/>
</dbReference>